<dbReference type="GO" id="GO:0005737">
    <property type="term" value="C:cytoplasm"/>
    <property type="evidence" value="ECO:0007669"/>
    <property type="project" value="TreeGrafter"/>
</dbReference>
<comment type="caution">
    <text evidence="2">The sequence shown here is derived from an EMBL/GenBank/DDBJ whole genome shotgun (WGS) entry which is preliminary data.</text>
</comment>
<dbReference type="SFLD" id="SFLDG01082">
    <property type="entry name" value="B12-binding_domain_containing"/>
    <property type="match status" value="1"/>
</dbReference>
<organism evidence="2 3">
    <name type="scientific">Candidatus Egerieimonas intestinavium</name>
    <dbReference type="NCBI Taxonomy" id="2840777"/>
    <lineage>
        <taxon>Bacteria</taxon>
        <taxon>Bacillati</taxon>
        <taxon>Bacillota</taxon>
        <taxon>Clostridia</taxon>
        <taxon>Lachnospirales</taxon>
        <taxon>Lachnospiraceae</taxon>
        <taxon>Lachnospiraceae incertae sedis</taxon>
        <taxon>Candidatus Egerieimonas</taxon>
    </lineage>
</organism>
<dbReference type="PANTHER" id="PTHR13932">
    <property type="entry name" value="COPROPORPHYRINIGEN III OXIDASE"/>
    <property type="match status" value="1"/>
</dbReference>
<dbReference type="SFLD" id="SFLDS00029">
    <property type="entry name" value="Radical_SAM"/>
    <property type="match status" value="1"/>
</dbReference>
<proteinExistence type="predicted"/>
<reference evidence="2" key="2">
    <citation type="journal article" date="2021" name="PeerJ">
        <title>Extensive microbial diversity within the chicken gut microbiome revealed by metagenomics and culture.</title>
        <authorList>
            <person name="Gilroy R."/>
            <person name="Ravi A."/>
            <person name="Getino M."/>
            <person name="Pursley I."/>
            <person name="Horton D.L."/>
            <person name="Alikhan N.F."/>
            <person name="Baker D."/>
            <person name="Gharbi K."/>
            <person name="Hall N."/>
            <person name="Watson M."/>
            <person name="Adriaenssens E.M."/>
            <person name="Foster-Nyarko E."/>
            <person name="Jarju S."/>
            <person name="Secka A."/>
            <person name="Antonio M."/>
            <person name="Oren A."/>
            <person name="Chaudhuri R.R."/>
            <person name="La Ragione R."/>
            <person name="Hildebrand F."/>
            <person name="Pallen M.J."/>
        </authorList>
    </citation>
    <scope>NUCLEOTIDE SEQUENCE</scope>
    <source>
        <strain evidence="2">ChiSxjej1B13-7041</strain>
    </source>
</reference>
<evidence type="ECO:0000313" key="3">
    <source>
        <dbReference type="Proteomes" id="UP000886841"/>
    </source>
</evidence>
<name>A0A9D1EHN4_9FIRM</name>
<dbReference type="InterPro" id="IPR006638">
    <property type="entry name" value="Elp3/MiaA/NifB-like_rSAM"/>
</dbReference>
<keyword evidence="2" id="KW-0560">Oxidoreductase</keyword>
<reference evidence="2" key="1">
    <citation type="submission" date="2020-10" db="EMBL/GenBank/DDBJ databases">
        <authorList>
            <person name="Gilroy R."/>
        </authorList>
    </citation>
    <scope>NUCLEOTIDE SEQUENCE</scope>
    <source>
        <strain evidence="2">ChiSxjej1B13-7041</strain>
    </source>
</reference>
<evidence type="ECO:0000313" key="2">
    <source>
        <dbReference type="EMBL" id="HIR91852.1"/>
    </source>
</evidence>
<dbReference type="InterPro" id="IPR023404">
    <property type="entry name" value="rSAM_horseshoe"/>
</dbReference>
<dbReference type="SFLD" id="SFLDF00310">
    <property type="entry name" value="oxygen-independent_coproporphy"/>
    <property type="match status" value="1"/>
</dbReference>
<dbReference type="Pfam" id="PF04055">
    <property type="entry name" value="Radical_SAM"/>
    <property type="match status" value="1"/>
</dbReference>
<dbReference type="Gene3D" id="3.80.30.20">
    <property type="entry name" value="tm_1862 like domain"/>
    <property type="match status" value="1"/>
</dbReference>
<dbReference type="PANTHER" id="PTHR13932:SF1">
    <property type="entry name" value="OXYGEN-INDEPENDENT COPROPORPHYRINOGEN-III OXIDASE-LIKE PROTEIN HEMZ"/>
    <property type="match status" value="1"/>
</dbReference>
<dbReference type="SFLD" id="SFLDG01065">
    <property type="entry name" value="anaerobic_coproporphyrinogen-I"/>
    <property type="match status" value="1"/>
</dbReference>
<dbReference type="PROSITE" id="PS51918">
    <property type="entry name" value="RADICAL_SAM"/>
    <property type="match status" value="1"/>
</dbReference>
<feature type="domain" description="Radical SAM core" evidence="1">
    <location>
        <begin position="169"/>
        <end position="402"/>
    </location>
</feature>
<dbReference type="AlphaFoldDB" id="A0A9D1EHN4"/>
<accession>A0A9D1EHN4</accession>
<dbReference type="GO" id="GO:0051989">
    <property type="term" value="F:coproporphyrinogen dehydrogenase activity"/>
    <property type="evidence" value="ECO:0007669"/>
    <property type="project" value="UniProtKB-EC"/>
</dbReference>
<dbReference type="InterPro" id="IPR034505">
    <property type="entry name" value="Coproporphyrinogen-III_oxidase"/>
</dbReference>
<dbReference type="EMBL" id="DVHU01000004">
    <property type="protein sequence ID" value="HIR91852.1"/>
    <property type="molecule type" value="Genomic_DNA"/>
</dbReference>
<dbReference type="GO" id="GO:0006779">
    <property type="term" value="P:porphyrin-containing compound biosynthetic process"/>
    <property type="evidence" value="ECO:0007669"/>
    <property type="project" value="TreeGrafter"/>
</dbReference>
<dbReference type="GO" id="GO:0051539">
    <property type="term" value="F:4 iron, 4 sulfur cluster binding"/>
    <property type="evidence" value="ECO:0007669"/>
    <property type="project" value="TreeGrafter"/>
</dbReference>
<dbReference type="SUPFAM" id="SSF102114">
    <property type="entry name" value="Radical SAM enzymes"/>
    <property type="match status" value="1"/>
</dbReference>
<dbReference type="InterPro" id="IPR058240">
    <property type="entry name" value="rSAM_sf"/>
</dbReference>
<evidence type="ECO:0000259" key="1">
    <source>
        <dbReference type="PROSITE" id="PS51918"/>
    </source>
</evidence>
<protein>
    <submittedName>
        <fullName evidence="2">Coproporphyrinogen dehydrogenase HemZ</fullName>
        <ecNumber evidence="2">1.3.98.3</ecNumber>
    </submittedName>
</protein>
<dbReference type="CDD" id="cd01335">
    <property type="entry name" value="Radical_SAM"/>
    <property type="match status" value="1"/>
</dbReference>
<gene>
    <name evidence="2" type="primary">hemZ</name>
    <name evidence="2" type="ORF">IAB98_00340</name>
</gene>
<sequence length="496" mass="57187">MKRGITRLHRILIELNEHNFEYDVYSLVRAFYPRSEVQVQLAEEAPAGESDLLLKITYESERILLEIWEEGLQESVSFADADYRGDRRETKNRLKRLIYNALAKKTGRQLPWGDLTGIRPTKIPMGLLEQGWKNVDIARYLREEYQVSPQKGALAIAITNREKALLDAFAYQKGYSLYVGIPFCPSICLYCSFGSYPLERWKHLVEDYLGALLKELTFIGEQMKGRPLHTIYIGGGTPTTLEPQQLRRLLSHIGQTFDFSDLREYTVEAGRPDSITREKLLAIREFPVTRISINPQTMNQKTLDLIGRKHTVQDIRDCFALARELHFDNINMDLIVGLPGEGKEQVEETLEQVRALRPDSLTVHSLALKRATRLNLFKDEYQEISFTNSGEIMDMTQETARELSLWPYYLYRQKNMAGNFENVGYAAEGKEGLYNILIMEEKQTIMAAGAGASTKFVFQQGERIERVENVKDVPQYIARIDEMLERKRAGIEKYLF</sequence>
<dbReference type="Proteomes" id="UP000886841">
    <property type="component" value="Unassembled WGS sequence"/>
</dbReference>
<dbReference type="InterPro" id="IPR007197">
    <property type="entry name" value="rSAM"/>
</dbReference>
<dbReference type="NCBIfam" id="TIGR03994">
    <property type="entry name" value="rSAM_HemZ"/>
    <property type="match status" value="1"/>
</dbReference>
<dbReference type="SMART" id="SM00729">
    <property type="entry name" value="Elp3"/>
    <property type="match status" value="1"/>
</dbReference>
<dbReference type="EC" id="1.3.98.3" evidence="2"/>
<dbReference type="InterPro" id="IPR023995">
    <property type="entry name" value="HemZ"/>
</dbReference>